<accession>A0A9P6KP44</accession>
<dbReference type="Proteomes" id="UP000756921">
    <property type="component" value="Unassembled WGS sequence"/>
</dbReference>
<keyword evidence="1" id="KW-0175">Coiled coil</keyword>
<keyword evidence="3" id="KW-1185">Reference proteome</keyword>
<evidence type="ECO:0000313" key="3">
    <source>
        <dbReference type="Proteomes" id="UP000756921"/>
    </source>
</evidence>
<dbReference type="AlphaFoldDB" id="A0A9P6KP44"/>
<dbReference type="InterPro" id="IPR022198">
    <property type="entry name" value="DUF3723"/>
</dbReference>
<protein>
    <submittedName>
        <fullName evidence="2">Uncharacterized protein</fullName>
    </submittedName>
</protein>
<dbReference type="OrthoDB" id="4227485at2759"/>
<gene>
    <name evidence="2" type="ORF">PMIN01_08045</name>
</gene>
<dbReference type="Pfam" id="PF12520">
    <property type="entry name" value="DUF3723"/>
    <property type="match status" value="1"/>
</dbReference>
<evidence type="ECO:0000256" key="1">
    <source>
        <dbReference type="SAM" id="Coils"/>
    </source>
</evidence>
<evidence type="ECO:0000313" key="2">
    <source>
        <dbReference type="EMBL" id="KAF9733702.1"/>
    </source>
</evidence>
<proteinExistence type="predicted"/>
<sequence>MEQMKESPEVTIFKSKCFLGFARIQFSQLSFNESMRENHREESHKATARLLRVFRLEGCKRYEVENFIDATIPLQVFQEAISPADASGFQHASDVRKLQLHHLVECQNGLHRISAAKKYLPFNDRWWIVRLFSQEGFHERQDLSSYTQAAFTHEQSYSDGYIFRNIRLAHRGNLYDKERMWWARLTATKQKDLRQLLKNRELTESFDRLLDFSGMWDPIQLGTLHRFHCLRCPEELLNYLNHILDVWSQIGSTASYVDNATVRGLELRAPGVSKADLREITQNSEILSAASDAERTQAIEIFKRTKCVIPSLRAFFENQKYLEPCSWILRKLLGTCEPKRSLEEGFGARHFSRTSFLVQTSEHHVHTSPLQETTNGWARKLGYVQLWMFCLRNFPAMTEMTPRLGSRKRKAEKLYRYNQASWYRLATLAWRLGFDTEEIRRLKDQDSDRTQVRGLLQTIQPCLNTDHEAHIERIVAVLNSMEEMPRIVKRGNLTGRPRYPPSRRCGRPYYDDHEEDKEHLFLPLLWQTVDEGHEDVDVTSLYVKRDFLYAFFGKVSLPLESRVHVHELQDTVEMSPRLETLTFDSERLCGRSATQPIRASETEVMELRRNLQITQRRLEEMSKDHEGTQRRVVELSNENHALQVQVDSEKQNLLEKQEMIAELQRILHQQTTAPLEASSQLEEKDAQIARLEAEVLKHAELNSQLRDGRIAILETDFAGGTQAIAEPSETIASKDIVRTDLQQQMHEKDSVIAEMVERLSAKDAEIADLRQSNNSETESSGRYAAGTAERTSIFHYDHLFKCDRLPHSMLEIKARNSYTYQEANAWKGRVEWARDRFAKQVVHERYRTAQRILNLSNNDPGYLSIIHVYINDGFRVVQYWIRTAEANNFIASIPEELKGCVMTPTTENVSAPKHLMEPVNTFDADSLRANCGKSGICFIGERSTLDQLLSVSSPKRKLGAVHLASSKR</sequence>
<dbReference type="Gene3D" id="1.20.5.490">
    <property type="entry name" value="Single helix bin"/>
    <property type="match status" value="1"/>
</dbReference>
<dbReference type="EMBL" id="WJXW01000008">
    <property type="protein sequence ID" value="KAF9733702.1"/>
    <property type="molecule type" value="Genomic_DNA"/>
</dbReference>
<organism evidence="2 3">
    <name type="scientific">Paraphaeosphaeria minitans</name>
    <dbReference type="NCBI Taxonomy" id="565426"/>
    <lineage>
        <taxon>Eukaryota</taxon>
        <taxon>Fungi</taxon>
        <taxon>Dikarya</taxon>
        <taxon>Ascomycota</taxon>
        <taxon>Pezizomycotina</taxon>
        <taxon>Dothideomycetes</taxon>
        <taxon>Pleosporomycetidae</taxon>
        <taxon>Pleosporales</taxon>
        <taxon>Massarineae</taxon>
        <taxon>Didymosphaeriaceae</taxon>
        <taxon>Paraphaeosphaeria</taxon>
    </lineage>
</organism>
<feature type="coiled-coil region" evidence="1">
    <location>
        <begin position="597"/>
        <end position="701"/>
    </location>
</feature>
<reference evidence="2" key="1">
    <citation type="journal article" date="2020" name="Mol. Plant Microbe Interact.">
        <title>Genome Sequence of the Biocontrol Agent Coniothyrium minitans strain Conio (IMI 134523).</title>
        <authorList>
            <person name="Patel D."/>
            <person name="Shittu T.A."/>
            <person name="Baroncelli R."/>
            <person name="Muthumeenakshi S."/>
            <person name="Osborne T.H."/>
            <person name="Janganan T.K."/>
            <person name="Sreenivasaprasad S."/>
        </authorList>
    </citation>
    <scope>NUCLEOTIDE SEQUENCE</scope>
    <source>
        <strain evidence="2">Conio</strain>
    </source>
</reference>
<name>A0A9P6KP44_9PLEO</name>
<comment type="caution">
    <text evidence="2">The sequence shown here is derived from an EMBL/GenBank/DDBJ whole genome shotgun (WGS) entry which is preliminary data.</text>
</comment>